<dbReference type="EMBL" id="CP159279">
    <property type="protein sequence ID" value="XCH09969.1"/>
    <property type="molecule type" value="Genomic_DNA"/>
</dbReference>
<dbReference type="Gene3D" id="2.60.40.790">
    <property type="match status" value="1"/>
</dbReference>
<protein>
    <submittedName>
        <fullName evidence="4">Hsp20/alpha crystallin family protein</fullName>
    </submittedName>
</protein>
<evidence type="ECO:0000256" key="2">
    <source>
        <dbReference type="RuleBase" id="RU003616"/>
    </source>
</evidence>
<feature type="domain" description="SHSP" evidence="3">
    <location>
        <begin position="21"/>
        <end position="132"/>
    </location>
</feature>
<gene>
    <name evidence="4" type="ORF">ABRP34_14070</name>
</gene>
<dbReference type="AlphaFoldDB" id="A0AAU8EKM5"/>
<dbReference type="InterPro" id="IPR031107">
    <property type="entry name" value="Small_HSP"/>
</dbReference>
<dbReference type="PROSITE" id="PS01031">
    <property type="entry name" value="SHSP"/>
    <property type="match status" value="1"/>
</dbReference>
<dbReference type="SUPFAM" id="SSF49764">
    <property type="entry name" value="HSP20-like chaperones"/>
    <property type="match status" value="1"/>
</dbReference>
<dbReference type="InterPro" id="IPR002068">
    <property type="entry name" value="A-crystallin/Hsp20_dom"/>
</dbReference>
<dbReference type="InterPro" id="IPR008978">
    <property type="entry name" value="HSP20-like_chaperone"/>
</dbReference>
<name>A0AAU8EKM5_9MICC</name>
<dbReference type="PANTHER" id="PTHR11527">
    <property type="entry name" value="HEAT-SHOCK PROTEIN 20 FAMILY MEMBER"/>
    <property type="match status" value="1"/>
</dbReference>
<evidence type="ECO:0000256" key="1">
    <source>
        <dbReference type="PROSITE-ProRule" id="PRU00285"/>
    </source>
</evidence>
<evidence type="ECO:0000313" key="4">
    <source>
        <dbReference type="EMBL" id="XCH09969.1"/>
    </source>
</evidence>
<sequence>MLMMSDPLRQLDRFAQQVFGTAAHPAAMPLDAWRADSEFVVAVDLPGVDVDSIDVDVERNVLTVKAERKNTAPEGAELVAAERPQGVFSRQLVLGDALDAESVTARYDGGVLTLRIPVAAKAQPRKIEITSGQGAQQQISA</sequence>
<evidence type="ECO:0000259" key="3">
    <source>
        <dbReference type="PROSITE" id="PS01031"/>
    </source>
</evidence>
<comment type="similarity">
    <text evidence="1 2">Belongs to the small heat shock protein (HSP20) family.</text>
</comment>
<accession>A0AAU8EKM5</accession>
<dbReference type="CDD" id="cd06464">
    <property type="entry name" value="ACD_sHsps-like"/>
    <property type="match status" value="1"/>
</dbReference>
<dbReference type="Pfam" id="PF00011">
    <property type="entry name" value="HSP20"/>
    <property type="match status" value="1"/>
</dbReference>
<reference evidence="4" key="1">
    <citation type="submission" date="2024-06" db="EMBL/GenBank/DDBJ databases">
        <title>Biodegradation of dimethachlon by Arthrobacter sp. K5: mechanistic insights and ecological implications.</title>
        <authorList>
            <person name="Hu S."/>
            <person name="Lu P."/>
        </authorList>
    </citation>
    <scope>NUCLEOTIDE SEQUENCE</scope>
    <source>
        <strain evidence="4">K5</strain>
    </source>
</reference>
<organism evidence="4">
    <name type="scientific">Arthrobacter sp. K5</name>
    <dbReference type="NCBI Taxonomy" id="2839623"/>
    <lineage>
        <taxon>Bacteria</taxon>
        <taxon>Bacillati</taxon>
        <taxon>Actinomycetota</taxon>
        <taxon>Actinomycetes</taxon>
        <taxon>Micrococcales</taxon>
        <taxon>Micrococcaceae</taxon>
        <taxon>Arthrobacter</taxon>
    </lineage>
</organism>
<dbReference type="RefSeq" id="WP_353710642.1">
    <property type="nucleotide sequence ID" value="NZ_CP159279.1"/>
</dbReference>
<proteinExistence type="inferred from homology"/>